<evidence type="ECO:0000313" key="1">
    <source>
        <dbReference type="EMBL" id="GAA1779589.1"/>
    </source>
</evidence>
<proteinExistence type="predicted"/>
<dbReference type="RefSeq" id="WP_157854930.1">
    <property type="nucleotide sequence ID" value="NZ_BAAALS010000081.1"/>
</dbReference>
<name>A0ABP4XIB2_9ACTN</name>
<accession>A0ABP4XIB2</accession>
<sequence>MGFFRDKAVEMKAAIDSGDMERAADAIIYAMREGGSDRAETLAKMTDELLREQGRS</sequence>
<comment type="caution">
    <text evidence="1">The sequence shown here is derived from an EMBL/GenBank/DDBJ whole genome shotgun (WGS) entry which is preliminary data.</text>
</comment>
<dbReference type="Proteomes" id="UP001500655">
    <property type="component" value="Unassembled WGS sequence"/>
</dbReference>
<gene>
    <name evidence="1" type="ORF">GCM10009681_57300</name>
</gene>
<reference evidence="2" key="1">
    <citation type="journal article" date="2019" name="Int. J. Syst. Evol. Microbiol.">
        <title>The Global Catalogue of Microorganisms (GCM) 10K type strain sequencing project: providing services to taxonomists for standard genome sequencing and annotation.</title>
        <authorList>
            <consortium name="The Broad Institute Genomics Platform"/>
            <consortium name="The Broad Institute Genome Sequencing Center for Infectious Disease"/>
            <person name="Wu L."/>
            <person name="Ma J."/>
        </authorList>
    </citation>
    <scope>NUCLEOTIDE SEQUENCE [LARGE SCALE GENOMIC DNA]</scope>
    <source>
        <strain evidence="2">JCM 13249</strain>
    </source>
</reference>
<keyword evidence="2" id="KW-1185">Reference proteome</keyword>
<protein>
    <submittedName>
        <fullName evidence="1">Uncharacterized protein</fullName>
    </submittedName>
</protein>
<organism evidence="1 2">
    <name type="scientific">Luedemannella helvata</name>
    <dbReference type="NCBI Taxonomy" id="349315"/>
    <lineage>
        <taxon>Bacteria</taxon>
        <taxon>Bacillati</taxon>
        <taxon>Actinomycetota</taxon>
        <taxon>Actinomycetes</taxon>
        <taxon>Micromonosporales</taxon>
        <taxon>Micromonosporaceae</taxon>
        <taxon>Luedemannella</taxon>
    </lineage>
</organism>
<evidence type="ECO:0000313" key="2">
    <source>
        <dbReference type="Proteomes" id="UP001500655"/>
    </source>
</evidence>
<dbReference type="EMBL" id="BAAALS010000081">
    <property type="protein sequence ID" value="GAA1779589.1"/>
    <property type="molecule type" value="Genomic_DNA"/>
</dbReference>